<gene>
    <name evidence="1" type="ORF">VNO78_10748</name>
</gene>
<sequence length="97" mass="11331">MYVTLIRGCLRNWQSSHISNSFLRMNLTFPFTGRVVIPVKPQRSRFSSVCLGTKHTIELHVFSQPILIWLQNALFLFSLMGLDSWFDREYLGLHKTS</sequence>
<keyword evidence="2" id="KW-1185">Reference proteome</keyword>
<comment type="caution">
    <text evidence="1">The sequence shown here is derived from an EMBL/GenBank/DDBJ whole genome shotgun (WGS) entry which is preliminary data.</text>
</comment>
<name>A0AAN9XMI2_PSOTE</name>
<protein>
    <submittedName>
        <fullName evidence="1">Uncharacterized protein</fullName>
    </submittedName>
</protein>
<reference evidence="1 2" key="1">
    <citation type="submission" date="2024-01" db="EMBL/GenBank/DDBJ databases">
        <title>The genomes of 5 underutilized Papilionoideae crops provide insights into root nodulation and disease resistanc.</title>
        <authorList>
            <person name="Jiang F."/>
        </authorList>
    </citation>
    <scope>NUCLEOTIDE SEQUENCE [LARGE SCALE GENOMIC DNA]</scope>
    <source>
        <strain evidence="1">DUOXIRENSHENG_FW03</strain>
        <tissue evidence="1">Leaves</tissue>
    </source>
</reference>
<proteinExistence type="predicted"/>
<accession>A0AAN9XMI2</accession>
<dbReference type="AlphaFoldDB" id="A0AAN9XMI2"/>
<evidence type="ECO:0000313" key="1">
    <source>
        <dbReference type="EMBL" id="KAK7399563.1"/>
    </source>
</evidence>
<organism evidence="1 2">
    <name type="scientific">Psophocarpus tetragonolobus</name>
    <name type="common">Winged bean</name>
    <name type="synonym">Dolichos tetragonolobus</name>
    <dbReference type="NCBI Taxonomy" id="3891"/>
    <lineage>
        <taxon>Eukaryota</taxon>
        <taxon>Viridiplantae</taxon>
        <taxon>Streptophyta</taxon>
        <taxon>Embryophyta</taxon>
        <taxon>Tracheophyta</taxon>
        <taxon>Spermatophyta</taxon>
        <taxon>Magnoliopsida</taxon>
        <taxon>eudicotyledons</taxon>
        <taxon>Gunneridae</taxon>
        <taxon>Pentapetalae</taxon>
        <taxon>rosids</taxon>
        <taxon>fabids</taxon>
        <taxon>Fabales</taxon>
        <taxon>Fabaceae</taxon>
        <taxon>Papilionoideae</taxon>
        <taxon>50 kb inversion clade</taxon>
        <taxon>NPAAA clade</taxon>
        <taxon>indigoferoid/millettioid clade</taxon>
        <taxon>Phaseoleae</taxon>
        <taxon>Psophocarpus</taxon>
    </lineage>
</organism>
<dbReference type="Proteomes" id="UP001386955">
    <property type="component" value="Unassembled WGS sequence"/>
</dbReference>
<dbReference type="EMBL" id="JAYMYS010000003">
    <property type="protein sequence ID" value="KAK7399563.1"/>
    <property type="molecule type" value="Genomic_DNA"/>
</dbReference>
<evidence type="ECO:0000313" key="2">
    <source>
        <dbReference type="Proteomes" id="UP001386955"/>
    </source>
</evidence>